<name>A0ABU2KLH6_9FLAO</name>
<keyword evidence="2" id="KW-0449">Lipoprotein</keyword>
<feature type="chain" id="PRO_5046904394" evidence="1">
    <location>
        <begin position="22"/>
        <end position="523"/>
    </location>
</feature>
<reference evidence="3" key="1">
    <citation type="submission" date="2023-07" db="EMBL/GenBank/DDBJ databases">
        <title>Isolating and identifying novel microbial strains from the Mariana Trench.</title>
        <authorList>
            <person name="Fu H."/>
        </authorList>
    </citation>
    <scope>NUCLEOTIDE SEQUENCE [LARGE SCALE GENOMIC DNA]</scope>
    <source>
        <strain evidence="3">T-y2</strain>
    </source>
</reference>
<dbReference type="Gene3D" id="1.25.40.390">
    <property type="match status" value="1"/>
</dbReference>
<keyword evidence="1" id="KW-0732">Signal</keyword>
<dbReference type="PROSITE" id="PS51257">
    <property type="entry name" value="PROKAR_LIPOPROTEIN"/>
    <property type="match status" value="1"/>
</dbReference>
<dbReference type="Proteomes" id="UP001182991">
    <property type="component" value="Unassembled WGS sequence"/>
</dbReference>
<dbReference type="RefSeq" id="WP_311402454.1">
    <property type="nucleotide sequence ID" value="NZ_JAVRBG010000014.1"/>
</dbReference>
<evidence type="ECO:0000313" key="3">
    <source>
        <dbReference type="Proteomes" id="UP001182991"/>
    </source>
</evidence>
<protein>
    <submittedName>
        <fullName evidence="2">SusD/RagB family nutrient-binding outer membrane lipoprotein</fullName>
    </submittedName>
</protein>
<organism evidence="2 3">
    <name type="scientific">Mesonia ostreae</name>
    <dbReference type="NCBI Taxonomy" id="861110"/>
    <lineage>
        <taxon>Bacteria</taxon>
        <taxon>Pseudomonadati</taxon>
        <taxon>Bacteroidota</taxon>
        <taxon>Flavobacteriia</taxon>
        <taxon>Flavobacteriales</taxon>
        <taxon>Flavobacteriaceae</taxon>
        <taxon>Mesonia</taxon>
    </lineage>
</organism>
<dbReference type="SUPFAM" id="SSF48452">
    <property type="entry name" value="TPR-like"/>
    <property type="match status" value="1"/>
</dbReference>
<dbReference type="EMBL" id="JAVRBG010000014">
    <property type="protein sequence ID" value="MDT0295529.1"/>
    <property type="molecule type" value="Genomic_DNA"/>
</dbReference>
<gene>
    <name evidence="2" type="ORF">RLT85_12890</name>
</gene>
<keyword evidence="3" id="KW-1185">Reference proteome</keyword>
<dbReference type="InterPro" id="IPR011990">
    <property type="entry name" value="TPR-like_helical_dom_sf"/>
</dbReference>
<evidence type="ECO:0000313" key="2">
    <source>
        <dbReference type="EMBL" id="MDT0295529.1"/>
    </source>
</evidence>
<feature type="signal peptide" evidence="1">
    <location>
        <begin position="1"/>
        <end position="21"/>
    </location>
</feature>
<proteinExistence type="predicted"/>
<sequence length="523" mass="57672">MKKISILNIILIASLTLTSCSEDYLDINTSPTNPSSETVTPDLTLAGALTTPNDNADINGRFSPLSANANELGAIFMSNWASNVNSFAGGYSDEFRLTLTNSFHASIWDNTYEGLATTQAIIDYDSDNYDNHKAIARINKTFYFQYLVDLYGDIPYFEALQRGDNYYPTYDDAQTIYRDLIDQLDLAITEINDANSEDVSVGAEDVVFNGDLSRWIQFANTLKLRILLRQSEMADGETASYLSSQFQNLENNFLLSDSFINPGYTNSQGKQNPFYEIFAFDANGTPAQNLNSIVGADYAVEFLKGNQPNNPNLSETIATGIFDSRVERIYKPLAENNPAIPTPGEVIGVVQGYNSSQAPDFLSNLGEGLLKDSSQNLYLITAAESYFLQSEAVLKGYVSGDAKSLFEQGIRSSFDILGIPEDADSYIQNSNNSNLIGWDGSANKLEAIMTQKWIALNGFNGIESWIEYTRTGYPQVPLATIAQQNSKPVRLLYPSSEYSSNAANVPNQSQNAAFDTPIFWGVN</sequence>
<dbReference type="InterPro" id="IPR041662">
    <property type="entry name" value="SusD-like_2"/>
</dbReference>
<evidence type="ECO:0000256" key="1">
    <source>
        <dbReference type="SAM" id="SignalP"/>
    </source>
</evidence>
<dbReference type="Pfam" id="PF12771">
    <property type="entry name" value="SusD-like_2"/>
    <property type="match status" value="1"/>
</dbReference>
<comment type="caution">
    <text evidence="2">The sequence shown here is derived from an EMBL/GenBank/DDBJ whole genome shotgun (WGS) entry which is preliminary data.</text>
</comment>
<accession>A0ABU2KLH6</accession>